<evidence type="ECO:0000313" key="5">
    <source>
        <dbReference type="Proteomes" id="UP000007722"/>
    </source>
</evidence>
<dbReference type="InterPro" id="IPR008965">
    <property type="entry name" value="CBM2/CBM3_carb-bd_dom_sf"/>
</dbReference>
<evidence type="ECO:0000256" key="1">
    <source>
        <dbReference type="SAM" id="Coils"/>
    </source>
</evidence>
<reference evidence="4 5" key="1">
    <citation type="submission" date="2010-05" db="EMBL/GenBank/DDBJ databases">
        <title>Complete sequence of Methanococcus voltae A3.</title>
        <authorList>
            <consortium name="US DOE Joint Genome Institute"/>
            <person name="Lucas S."/>
            <person name="Copeland A."/>
            <person name="Lapidus A."/>
            <person name="Cheng J.-F."/>
            <person name="Bruce D."/>
            <person name="Goodwin L."/>
            <person name="Pitluck S."/>
            <person name="Lowry S."/>
            <person name="Clum A."/>
            <person name="Land M."/>
            <person name="Hauser L."/>
            <person name="Kyrpides N."/>
            <person name="Mikhailova N."/>
            <person name="Whitman W.B."/>
            <person name="Woyke T."/>
        </authorList>
    </citation>
    <scope>NUCLEOTIDE SEQUENCE [LARGE SCALE GENOMIC DNA]</scope>
    <source>
        <strain evidence="5">ATCC BAA-1334 / A3</strain>
    </source>
</reference>
<dbReference type="eggNOG" id="arCOG02532">
    <property type="taxonomic scope" value="Archaea"/>
</dbReference>
<proteinExistence type="predicted"/>
<keyword evidence="5" id="KW-1185">Reference proteome</keyword>
<dbReference type="Proteomes" id="UP000007722">
    <property type="component" value="Chromosome"/>
</dbReference>
<feature type="domain" description="CARDB" evidence="3">
    <location>
        <begin position="496"/>
        <end position="594"/>
    </location>
</feature>
<feature type="domain" description="CARDB" evidence="3">
    <location>
        <begin position="255"/>
        <end position="331"/>
    </location>
</feature>
<dbReference type="eggNOG" id="arCOG03419">
    <property type="taxonomic scope" value="Archaea"/>
</dbReference>
<dbReference type="InParanoid" id="D7DTV2"/>
<accession>D7DTV2</accession>
<feature type="region of interest" description="Disordered" evidence="2">
    <location>
        <begin position="921"/>
        <end position="950"/>
    </location>
</feature>
<feature type="compositionally biased region" description="Low complexity" evidence="2">
    <location>
        <begin position="928"/>
        <end position="950"/>
    </location>
</feature>
<dbReference type="InterPro" id="IPR013783">
    <property type="entry name" value="Ig-like_fold"/>
</dbReference>
<name>D7DTV2_METV3</name>
<dbReference type="EMBL" id="CP002057">
    <property type="protein sequence ID" value="ADI36562.1"/>
    <property type="molecule type" value="Genomic_DNA"/>
</dbReference>
<dbReference type="eggNOG" id="arCOG03665">
    <property type="taxonomic scope" value="Archaea"/>
</dbReference>
<dbReference type="eggNOG" id="arCOG03553">
    <property type="taxonomic scope" value="Archaea"/>
</dbReference>
<keyword evidence="1" id="KW-0175">Coiled coil</keyword>
<evidence type="ECO:0000313" key="4">
    <source>
        <dbReference type="EMBL" id="ADI36562.1"/>
    </source>
</evidence>
<dbReference type="GO" id="GO:0030246">
    <property type="term" value="F:carbohydrate binding"/>
    <property type="evidence" value="ECO:0007669"/>
    <property type="project" value="InterPro"/>
</dbReference>
<evidence type="ECO:0000256" key="2">
    <source>
        <dbReference type="SAM" id="MobiDB-lite"/>
    </source>
</evidence>
<dbReference type="Pfam" id="PF07705">
    <property type="entry name" value="CARDB"/>
    <property type="match status" value="2"/>
</dbReference>
<dbReference type="InterPro" id="IPR011635">
    <property type="entry name" value="CARDB"/>
</dbReference>
<evidence type="ECO:0000259" key="3">
    <source>
        <dbReference type="Pfam" id="PF07705"/>
    </source>
</evidence>
<feature type="coiled-coil region" evidence="1">
    <location>
        <begin position="781"/>
        <end position="815"/>
    </location>
</feature>
<dbReference type="KEGG" id="mvo:Mvol_0903"/>
<dbReference type="AlphaFoldDB" id="D7DTV2"/>
<dbReference type="CDD" id="cd08547">
    <property type="entry name" value="Type_II_cohesin"/>
    <property type="match status" value="1"/>
</dbReference>
<dbReference type="SUPFAM" id="SSF49384">
    <property type="entry name" value="Carbohydrate-binding domain"/>
    <property type="match status" value="2"/>
</dbReference>
<protein>
    <submittedName>
        <fullName evidence="4">APHP domain protein</fullName>
    </submittedName>
</protein>
<gene>
    <name evidence="4" type="ordered locus">Mvol_0903</name>
</gene>
<dbReference type="HOGENOM" id="CLU_277278_0_0_2"/>
<dbReference type="STRING" id="456320.Mvol_0903"/>
<dbReference type="Gene3D" id="2.60.40.10">
    <property type="entry name" value="Immunoglobulins"/>
    <property type="match status" value="2"/>
</dbReference>
<sequence>MSLLAIFMVSVSLGSCSAATNDNIVVSLAPQTQQVNNGDQFVLELWVNNSNITISAFESNFVYDSSNVNLTAIQLSGIANTAGLKTVDVSDNSISLAWMGGGITESNVNIANLTFETFNVSSNEIRLRNLDITNQGGISTMPTDEHILDASVEVLDNTPIIQEITVLPESIYEGTNTLTVSAKITDPNYANDTLCVNFSLEDTNYTMMYNDTTKAYEVKLFDMVLGVGSLTGTVVVKNTDGKTATKDTTIDVEVPDISIDSISVDKPYYSTPAKVNVSVSNNGTATLENKTTYTISIYADSELLKTVKINPLTAGEKQDILVDWTPEKASTKIIAELNFEDEYTTNEKLSKTIIVVEKPISLNLTENSSLVNTSQYFNVSIDLNKMDGFRKVCGFEGVLHFDKSIVNCEDFQFEISEGNISLKNIDIDNANGVVNYAIITNISEGINDNITVAKAKFKALKPGMSSFTLTNVSVSDVAAEFNNVELNSTKITVEGPDIVLSTSIPDTYNFGQNATLSVVVGNDGHQDIASPFKVKLYVDANDPIEKTIDSLAKNTTETLEFSWDVEARTSTLITIIADESNIIAEENESNNRVSKSVKIVEKPVYVNITKTDIDAENFNISFNVSNVEEIRKCAGYEGTLNLENLVVCDYELAGTLSNFNNETGYFGGFNFTEDKYGKFGLAEFNLRIINTSAPCSVVVKKVDLSDENSFSYGKIFVNQLITNNTIKKALKTINISADVWDKLNISNITTEEHDGYSITSIALENETLDIPVMENVSTSISKELMLKLETTTQKAEELNTEVKTTTQANESLNKIKEAMTNGQVLNNGFNVSNITSEMTTSSNVVSAKIKFVATNNTEKGYVIFRIPLSAFSLKKITITANATEHTITTEKSEFGWYKILDHNGAKELELTLLQDPEVEVEMEKTLPTSDSGSSSSSSSSRHHSSSASESITTSNLISSANIVYANLDKNYATELKSSVNKCTEGYTINDDTIIVGGPLANPLANAYMNEFAVSITNSNPGENKGVIQMITVKSEGTGIISEYTVVLLAGSDRFGTQAAVEYFKTLEEVPEEPIYVEWVNGEAKKVN</sequence>
<organism evidence="4 5">
    <name type="scientific">Methanococcus voltae (strain ATCC BAA-1334 / A3)</name>
    <dbReference type="NCBI Taxonomy" id="456320"/>
    <lineage>
        <taxon>Archaea</taxon>
        <taxon>Methanobacteriati</taxon>
        <taxon>Methanobacteriota</taxon>
        <taxon>Methanomada group</taxon>
        <taxon>Methanococci</taxon>
        <taxon>Methanococcales</taxon>
        <taxon>Methanococcaceae</taxon>
        <taxon>Methanococcus</taxon>
    </lineage>
</organism>